<evidence type="ECO:0000313" key="3">
    <source>
        <dbReference type="Proteomes" id="UP001139365"/>
    </source>
</evidence>
<feature type="domain" description="Glycosyltransferase 2-like" evidence="1">
    <location>
        <begin position="6"/>
        <end position="167"/>
    </location>
</feature>
<accession>A0AAE3K4L2</accession>
<dbReference type="Gene3D" id="3.90.550.10">
    <property type="entry name" value="Spore Coat Polysaccharide Biosynthesis Protein SpsA, Chain A"/>
    <property type="match status" value="1"/>
</dbReference>
<dbReference type="Pfam" id="PF00535">
    <property type="entry name" value="Glycos_transf_2"/>
    <property type="match status" value="1"/>
</dbReference>
<sequence length="240" mass="26376">MGLKLSVIIPMYNEEKHAADTARTLSAFLDGKFPDGDYEIIFSNDGSRDSCAEKVTELNLPQVRVIGYPDNRGKGSAVREGVMNALGDAVVYTDCDLAYGCDAVYGIYSELVKTGSDLVIGSRNLRADGYEGYTALRRLMSKTYIKLISLVAGFKYSDSQCGLKCLRGNAAKDIFGRCTVNGFAFDLEVLILAGKLGKTVSEFPVRVINHHESESKVNPVKDTLKMIRDVSRIKKTHKNL</sequence>
<gene>
    <name evidence="2" type="ORF">MR241_08135</name>
</gene>
<dbReference type="InterPro" id="IPR050256">
    <property type="entry name" value="Glycosyltransferase_2"/>
</dbReference>
<keyword evidence="2" id="KW-0328">Glycosyltransferase</keyword>
<dbReference type="EMBL" id="JALEMU010000131">
    <property type="protein sequence ID" value="MCI5756243.1"/>
    <property type="molecule type" value="Genomic_DNA"/>
</dbReference>
<dbReference type="InterPro" id="IPR029044">
    <property type="entry name" value="Nucleotide-diphossugar_trans"/>
</dbReference>
<dbReference type="SUPFAM" id="SSF53448">
    <property type="entry name" value="Nucleotide-diphospho-sugar transferases"/>
    <property type="match status" value="1"/>
</dbReference>
<evidence type="ECO:0000313" key="2">
    <source>
        <dbReference type="EMBL" id="MCI5756243.1"/>
    </source>
</evidence>
<keyword evidence="2" id="KW-0808">Transferase</keyword>
<protein>
    <submittedName>
        <fullName evidence="2">Glycosyltransferase</fullName>
        <ecNumber evidence="2">2.4.-.-</ecNumber>
    </submittedName>
</protein>
<dbReference type="GO" id="GO:0016757">
    <property type="term" value="F:glycosyltransferase activity"/>
    <property type="evidence" value="ECO:0007669"/>
    <property type="project" value="UniProtKB-KW"/>
</dbReference>
<dbReference type="AlphaFoldDB" id="A0AAE3K4L2"/>
<comment type="caution">
    <text evidence="2">The sequence shown here is derived from an EMBL/GenBank/DDBJ whole genome shotgun (WGS) entry which is preliminary data.</text>
</comment>
<dbReference type="PANTHER" id="PTHR48090">
    <property type="entry name" value="UNDECAPRENYL-PHOSPHATE 4-DEOXY-4-FORMAMIDO-L-ARABINOSE TRANSFERASE-RELATED"/>
    <property type="match status" value="1"/>
</dbReference>
<dbReference type="Proteomes" id="UP001139365">
    <property type="component" value="Unassembled WGS sequence"/>
</dbReference>
<dbReference type="InterPro" id="IPR001173">
    <property type="entry name" value="Glyco_trans_2-like"/>
</dbReference>
<organism evidence="2 3">
    <name type="scientific">Candidatus Colimorpha enterica</name>
    <dbReference type="NCBI Taxonomy" id="3083063"/>
    <lineage>
        <taxon>Bacteria</taxon>
        <taxon>Pseudomonadati</taxon>
        <taxon>Bacteroidota</taxon>
        <taxon>Bacteroidia</taxon>
        <taxon>Bacteroidales</taxon>
        <taxon>Candidatus Colimorpha</taxon>
    </lineage>
</organism>
<name>A0AAE3K4L2_9BACT</name>
<dbReference type="EC" id="2.4.-.-" evidence="2"/>
<dbReference type="PANTHER" id="PTHR48090:SF7">
    <property type="entry name" value="RFBJ PROTEIN"/>
    <property type="match status" value="1"/>
</dbReference>
<reference evidence="2 3" key="1">
    <citation type="submission" date="2022-03" db="EMBL/GenBank/DDBJ databases">
        <title>Metagenome-assembled genomes from swine fecal metagenomes.</title>
        <authorList>
            <person name="Holman D.B."/>
            <person name="Kommadath A."/>
        </authorList>
    </citation>
    <scope>NUCLEOTIDE SEQUENCE [LARGE SCALE GENOMIC DNA]</scope>
    <source>
        <strain evidence="2">SUG147</strain>
    </source>
</reference>
<evidence type="ECO:0000259" key="1">
    <source>
        <dbReference type="Pfam" id="PF00535"/>
    </source>
</evidence>
<proteinExistence type="predicted"/>